<dbReference type="SUPFAM" id="SSF51197">
    <property type="entry name" value="Clavaminate synthase-like"/>
    <property type="match status" value="1"/>
</dbReference>
<dbReference type="GO" id="GO:0016706">
    <property type="term" value="F:2-oxoglutarate-dependent dioxygenase activity"/>
    <property type="evidence" value="ECO:0007669"/>
    <property type="project" value="UniProtKB-ARBA"/>
</dbReference>
<keyword evidence="2" id="KW-0223">Dioxygenase</keyword>
<reference evidence="3 4" key="1">
    <citation type="submission" date="2020-07" db="EMBL/GenBank/DDBJ databases">
        <title>Exploring microbial biodiversity for novel pathways involved in the catabolism of aromatic compounds derived from lignin.</title>
        <authorList>
            <person name="Elkins J."/>
        </authorList>
    </citation>
    <scope>NUCLEOTIDE SEQUENCE [LARGE SCALE GENOMIC DNA]</scope>
    <source>
        <strain evidence="1 4">H2C3B</strain>
        <strain evidence="2 3">H2C3C</strain>
    </source>
</reference>
<evidence type="ECO:0000313" key="4">
    <source>
        <dbReference type="Proteomes" id="UP000572540"/>
    </source>
</evidence>
<dbReference type="Proteomes" id="UP000572540">
    <property type="component" value="Unassembled WGS sequence"/>
</dbReference>
<comment type="caution">
    <text evidence="2">The sequence shown here is derived from an EMBL/GenBank/DDBJ whole genome shotgun (WGS) entry which is preliminary data.</text>
</comment>
<evidence type="ECO:0000313" key="1">
    <source>
        <dbReference type="EMBL" id="NYH18694.1"/>
    </source>
</evidence>
<protein>
    <submittedName>
        <fullName evidence="2">Ectoine hydroxylase-related dioxygenase (Phytanoyl-CoA dioxygenase family)</fullName>
    </submittedName>
</protein>
<dbReference type="Gene3D" id="2.60.120.620">
    <property type="entry name" value="q2cbj1_9rhob like domain"/>
    <property type="match status" value="1"/>
</dbReference>
<proteinExistence type="predicted"/>
<dbReference type="Proteomes" id="UP000540929">
    <property type="component" value="Unassembled WGS sequence"/>
</dbReference>
<name>A0A7Y9WJS4_9BURK</name>
<dbReference type="RefSeq" id="WP_179706408.1">
    <property type="nucleotide sequence ID" value="NZ_JACCAS010000001.1"/>
</dbReference>
<accession>A0A7Y9WJS4</accession>
<evidence type="ECO:0000313" key="2">
    <source>
        <dbReference type="EMBL" id="NYH22210.1"/>
    </source>
</evidence>
<dbReference type="EMBL" id="JACCAS010000001">
    <property type="protein sequence ID" value="NYH22210.1"/>
    <property type="molecule type" value="Genomic_DNA"/>
</dbReference>
<evidence type="ECO:0000313" key="3">
    <source>
        <dbReference type="Proteomes" id="UP000540929"/>
    </source>
</evidence>
<dbReference type="Pfam" id="PF05721">
    <property type="entry name" value="PhyH"/>
    <property type="match status" value="1"/>
</dbReference>
<organism evidence="2 3">
    <name type="scientific">Paraburkholderia bryophila</name>
    <dbReference type="NCBI Taxonomy" id="420952"/>
    <lineage>
        <taxon>Bacteria</taxon>
        <taxon>Pseudomonadati</taxon>
        <taxon>Pseudomonadota</taxon>
        <taxon>Betaproteobacteria</taxon>
        <taxon>Burkholderiales</taxon>
        <taxon>Burkholderiaceae</taxon>
        <taxon>Paraburkholderia</taxon>
    </lineage>
</organism>
<dbReference type="InterPro" id="IPR008775">
    <property type="entry name" value="Phytyl_CoA_dOase-like"/>
</dbReference>
<gene>
    <name evidence="2" type="ORF">GGD40_001689</name>
    <name evidence="1" type="ORF">GGD41_005922</name>
</gene>
<sequence length="290" mass="33378">MISITDKQVDDYRENGFIIVDRIIEKDEVSLLLERFDKIFYGEYETGLDPDEVNWKHGRDDEQLTRQICNGWKSDRYVASVILQPAIGEACARLGGWPGTRITQDNLLWKPPGGRPIGFHQDSSYEEFIVPNDWVSCWIALDDTTAEGGTVEYVKGSHLWHKTGKIRQFHGPDDPHEDLRAATRKMQFDDFDTVKVEVPAGGGTFHSGWVWHGSNVNRRDLPRRTVVAHCMSSECEYNPNPKAVNRTYSRYKRFGDLTMDETDFPILWREDGYASPFIQPYSARQLGWAE</sequence>
<dbReference type="EMBL" id="JACCAU010000001">
    <property type="protein sequence ID" value="NYH18694.1"/>
    <property type="molecule type" value="Genomic_DNA"/>
</dbReference>
<dbReference type="PANTHER" id="PTHR20883:SF46">
    <property type="entry name" value="PHYTANOYL-COA HYDROXYLASE"/>
    <property type="match status" value="1"/>
</dbReference>
<dbReference type="GO" id="GO:0005506">
    <property type="term" value="F:iron ion binding"/>
    <property type="evidence" value="ECO:0007669"/>
    <property type="project" value="UniProtKB-ARBA"/>
</dbReference>
<dbReference type="AlphaFoldDB" id="A0A7Y9WJS4"/>
<dbReference type="PANTHER" id="PTHR20883">
    <property type="entry name" value="PHYTANOYL-COA DIOXYGENASE DOMAIN CONTAINING 1"/>
    <property type="match status" value="1"/>
</dbReference>
<keyword evidence="3" id="KW-1185">Reference proteome</keyword>
<keyword evidence="2" id="KW-0560">Oxidoreductase</keyword>